<evidence type="ECO:0000256" key="1">
    <source>
        <dbReference type="ARBA" id="ARBA00022618"/>
    </source>
</evidence>
<feature type="domain" description="Cyclin-like" evidence="6">
    <location>
        <begin position="142"/>
        <end position="226"/>
    </location>
</feature>
<keyword evidence="9" id="KW-1185">Reference proteome</keyword>
<proteinExistence type="inferred from homology"/>
<keyword evidence="2 4" id="KW-0195">Cyclin</keyword>
<keyword evidence="3" id="KW-0131">Cell cycle</keyword>
<keyword evidence="1" id="KW-0132">Cell division</keyword>
<dbReference type="SUPFAM" id="SSF47954">
    <property type="entry name" value="Cyclin-like"/>
    <property type="match status" value="2"/>
</dbReference>
<dbReference type="SMART" id="SM01332">
    <property type="entry name" value="Cyclin_C"/>
    <property type="match status" value="1"/>
</dbReference>
<feature type="region of interest" description="Disordered" evidence="5">
    <location>
        <begin position="1"/>
        <end position="106"/>
    </location>
</feature>
<dbReference type="OrthoDB" id="5590282at2759"/>
<comment type="caution">
    <text evidence="8">The sequence shown here is derived from an EMBL/GenBank/DDBJ whole genome shotgun (WGS) entry which is preliminary data.</text>
</comment>
<feature type="domain" description="Cyclin-like" evidence="6">
    <location>
        <begin position="239"/>
        <end position="319"/>
    </location>
</feature>
<dbReference type="Pfam" id="PF02984">
    <property type="entry name" value="Cyclin_C"/>
    <property type="match status" value="1"/>
</dbReference>
<dbReference type="GO" id="GO:0051301">
    <property type="term" value="P:cell division"/>
    <property type="evidence" value="ECO:0007669"/>
    <property type="project" value="UniProtKB-KW"/>
</dbReference>
<dbReference type="InterPro" id="IPR039361">
    <property type="entry name" value="Cyclin"/>
</dbReference>
<accession>A0A9N8DF19</accession>
<organism evidence="8 9">
    <name type="scientific">Seminavis robusta</name>
    <dbReference type="NCBI Taxonomy" id="568900"/>
    <lineage>
        <taxon>Eukaryota</taxon>
        <taxon>Sar</taxon>
        <taxon>Stramenopiles</taxon>
        <taxon>Ochrophyta</taxon>
        <taxon>Bacillariophyta</taxon>
        <taxon>Bacillariophyceae</taxon>
        <taxon>Bacillariophycidae</taxon>
        <taxon>Naviculales</taxon>
        <taxon>Naviculaceae</taxon>
        <taxon>Seminavis</taxon>
    </lineage>
</organism>
<dbReference type="InterPro" id="IPR006671">
    <property type="entry name" value="Cyclin_N"/>
</dbReference>
<dbReference type="Pfam" id="PF00134">
    <property type="entry name" value="Cyclin_N"/>
    <property type="match status" value="1"/>
</dbReference>
<dbReference type="SMART" id="SM00385">
    <property type="entry name" value="CYCLIN"/>
    <property type="match status" value="2"/>
</dbReference>
<dbReference type="Proteomes" id="UP001153069">
    <property type="component" value="Unassembled WGS sequence"/>
</dbReference>
<dbReference type="InterPro" id="IPR046965">
    <property type="entry name" value="Cyclin_A/B-like"/>
</dbReference>
<evidence type="ECO:0000256" key="4">
    <source>
        <dbReference type="RuleBase" id="RU000383"/>
    </source>
</evidence>
<gene>
    <name evidence="8" type="ORF">SEMRO_112_G055860.1</name>
</gene>
<evidence type="ECO:0000259" key="7">
    <source>
        <dbReference type="SMART" id="SM01332"/>
    </source>
</evidence>
<dbReference type="GO" id="GO:0016538">
    <property type="term" value="F:cyclin-dependent protein serine/threonine kinase regulator activity"/>
    <property type="evidence" value="ECO:0007669"/>
    <property type="project" value="InterPro"/>
</dbReference>
<dbReference type="GO" id="GO:0044772">
    <property type="term" value="P:mitotic cell cycle phase transition"/>
    <property type="evidence" value="ECO:0007669"/>
    <property type="project" value="InterPro"/>
</dbReference>
<evidence type="ECO:0000256" key="3">
    <source>
        <dbReference type="ARBA" id="ARBA00023306"/>
    </source>
</evidence>
<name>A0A9N8DF19_9STRA</name>
<comment type="similarity">
    <text evidence="4">Belongs to the cyclin family.</text>
</comment>
<protein>
    <submittedName>
        <fullName evidence="8">B-type cyclin</fullName>
    </submittedName>
</protein>
<evidence type="ECO:0000256" key="5">
    <source>
        <dbReference type="SAM" id="MobiDB-lite"/>
    </source>
</evidence>
<dbReference type="InterPro" id="IPR036915">
    <property type="entry name" value="Cyclin-like_sf"/>
</dbReference>
<feature type="domain" description="Cyclin C-terminal" evidence="7">
    <location>
        <begin position="235"/>
        <end position="337"/>
    </location>
</feature>
<sequence length="337" mass="38309">MMDGISTAPMQQKRRVLGDVSNDPQNRFIKRKHSTTPSSVHQPLKKKKPTLTTKPETFSGKPIETKESILTSLETHKGKNTSAVLTNDPSSKTEHDPSPSNDPEDDYVEDIFKNLRATETSILPYMSLQPQVDRESRSALVEWLLHYATRLSPETYFLAIDILDRFLAKRRIRESSMVVTGVAALLIAFKYEQVGYVRVRRFLRAMGLKASITSTELIQRETLILETLKYRITFPSPYSFLVRYLRVASQANEELALSVLTQTLLSYDLRRRFKPSQLAAASVFYALGKERKRSWSLDLVICSQYPTVEVNRIAKAIVETTKKSVPPKINVANKNKA</sequence>
<dbReference type="AlphaFoldDB" id="A0A9N8DF19"/>
<dbReference type="PIRSF" id="PIRSF001771">
    <property type="entry name" value="Cyclin_A_B_D_E"/>
    <property type="match status" value="1"/>
</dbReference>
<dbReference type="InterPro" id="IPR004367">
    <property type="entry name" value="Cyclin_C-dom"/>
</dbReference>
<reference evidence="8" key="1">
    <citation type="submission" date="2020-06" db="EMBL/GenBank/DDBJ databases">
        <authorList>
            <consortium name="Plant Systems Biology data submission"/>
        </authorList>
    </citation>
    <scope>NUCLEOTIDE SEQUENCE</scope>
    <source>
        <strain evidence="8">D6</strain>
    </source>
</reference>
<feature type="compositionally biased region" description="Polar residues" evidence="5">
    <location>
        <begin position="80"/>
        <end position="90"/>
    </location>
</feature>
<evidence type="ECO:0000313" key="8">
    <source>
        <dbReference type="EMBL" id="CAB9501592.1"/>
    </source>
</evidence>
<evidence type="ECO:0000256" key="2">
    <source>
        <dbReference type="ARBA" id="ARBA00023127"/>
    </source>
</evidence>
<evidence type="ECO:0000259" key="6">
    <source>
        <dbReference type="SMART" id="SM00385"/>
    </source>
</evidence>
<dbReference type="PANTHER" id="PTHR10177">
    <property type="entry name" value="CYCLINS"/>
    <property type="match status" value="1"/>
</dbReference>
<evidence type="ECO:0000313" key="9">
    <source>
        <dbReference type="Proteomes" id="UP001153069"/>
    </source>
</evidence>
<dbReference type="EMBL" id="CAICTM010000111">
    <property type="protein sequence ID" value="CAB9501592.1"/>
    <property type="molecule type" value="Genomic_DNA"/>
</dbReference>
<dbReference type="InterPro" id="IPR013763">
    <property type="entry name" value="Cyclin-like_dom"/>
</dbReference>
<dbReference type="Gene3D" id="1.10.472.10">
    <property type="entry name" value="Cyclin-like"/>
    <property type="match status" value="2"/>
</dbReference>